<dbReference type="PANTHER" id="PTHR11592:SF78">
    <property type="entry name" value="GLUTATHIONE PEROXIDASE"/>
    <property type="match status" value="1"/>
</dbReference>
<dbReference type="InterPro" id="IPR029759">
    <property type="entry name" value="GPX_AS"/>
</dbReference>
<feature type="active site" evidence="4">
    <location>
        <position position="35"/>
    </location>
</feature>
<sequence>MGVYDYKAVSLKGDEVSLDAYRGKALLIVNTASKCGFTPQYSGLQELYEKYKDQGLEILGFPCNQFGGQEPGGREEIEDFCQVNYGVTFPMFEKIEVLGENKHPLFAYLTEEAPFEGFDVSTPGGGKMQGMFEQRMPEALKTNDIKWNFTKFLVDRKGNVVKRFESPVTPAELEPAIENVL</sequence>
<evidence type="ECO:0000256" key="1">
    <source>
        <dbReference type="ARBA" id="ARBA00006926"/>
    </source>
</evidence>
<dbReference type="InterPro" id="IPR036249">
    <property type="entry name" value="Thioredoxin-like_sf"/>
</dbReference>
<dbReference type="SUPFAM" id="SSF52833">
    <property type="entry name" value="Thioredoxin-like"/>
    <property type="match status" value="1"/>
</dbReference>
<dbReference type="PANTHER" id="PTHR11592">
    <property type="entry name" value="GLUTATHIONE PEROXIDASE"/>
    <property type="match status" value="1"/>
</dbReference>
<dbReference type="PROSITE" id="PS00460">
    <property type="entry name" value="GLUTATHIONE_PEROXID_1"/>
    <property type="match status" value="1"/>
</dbReference>
<dbReference type="PIRSF" id="PIRSF000303">
    <property type="entry name" value="Glutathion_perox"/>
    <property type="match status" value="1"/>
</dbReference>
<dbReference type="GO" id="GO:0034599">
    <property type="term" value="P:cellular response to oxidative stress"/>
    <property type="evidence" value="ECO:0007669"/>
    <property type="project" value="TreeGrafter"/>
</dbReference>
<dbReference type="Proteomes" id="UP001305702">
    <property type="component" value="Chromosome"/>
</dbReference>
<dbReference type="InterPro" id="IPR000889">
    <property type="entry name" value="Glutathione_peroxidase"/>
</dbReference>
<evidence type="ECO:0000259" key="6">
    <source>
        <dbReference type="PROSITE" id="PS51352"/>
    </source>
</evidence>
<reference evidence="7 8" key="1">
    <citation type="submission" date="2022-02" db="EMBL/GenBank/DDBJ databases">
        <title>Paenibacillus sp. MBLB1776 Whole Genome Shotgun Sequencing.</title>
        <authorList>
            <person name="Hwang C.Y."/>
            <person name="Cho E.-S."/>
            <person name="Seo M.-J."/>
        </authorList>
    </citation>
    <scope>NUCLEOTIDE SEQUENCE [LARGE SCALE GENOMIC DNA]</scope>
    <source>
        <strain evidence="7 8">MBLB1776</strain>
    </source>
</reference>
<organism evidence="7 8">
    <name type="scientific">Paenibacillus aurantius</name>
    <dbReference type="NCBI Taxonomy" id="2918900"/>
    <lineage>
        <taxon>Bacteria</taxon>
        <taxon>Bacillati</taxon>
        <taxon>Bacillota</taxon>
        <taxon>Bacilli</taxon>
        <taxon>Bacillales</taxon>
        <taxon>Paenibacillaceae</taxon>
        <taxon>Paenibacillus</taxon>
    </lineage>
</organism>
<dbReference type="Pfam" id="PF00255">
    <property type="entry name" value="GSHPx"/>
    <property type="match status" value="1"/>
</dbReference>
<keyword evidence="2 5" id="KW-0575">Peroxidase</keyword>
<evidence type="ECO:0000256" key="2">
    <source>
        <dbReference type="ARBA" id="ARBA00022559"/>
    </source>
</evidence>
<proteinExistence type="inferred from homology"/>
<feature type="domain" description="Thioredoxin" evidence="6">
    <location>
        <begin position="1"/>
        <end position="181"/>
    </location>
</feature>
<dbReference type="EMBL" id="CP130318">
    <property type="protein sequence ID" value="WNQ11077.1"/>
    <property type="molecule type" value="Genomic_DNA"/>
</dbReference>
<dbReference type="PRINTS" id="PR01011">
    <property type="entry name" value="GLUTPROXDASE"/>
</dbReference>
<evidence type="ECO:0000313" key="8">
    <source>
        <dbReference type="Proteomes" id="UP001305702"/>
    </source>
</evidence>
<dbReference type="PROSITE" id="PS00763">
    <property type="entry name" value="GLUTATHIONE_PEROXID_2"/>
    <property type="match status" value="1"/>
</dbReference>
<gene>
    <name evidence="7" type="ORF">MJA45_26330</name>
</gene>
<dbReference type="InterPro" id="IPR029760">
    <property type="entry name" value="GPX_CS"/>
</dbReference>
<evidence type="ECO:0000256" key="5">
    <source>
        <dbReference type="RuleBase" id="RU000499"/>
    </source>
</evidence>
<dbReference type="PROSITE" id="PS51352">
    <property type="entry name" value="THIOREDOXIN_2"/>
    <property type="match status" value="1"/>
</dbReference>
<comment type="similarity">
    <text evidence="1 5">Belongs to the glutathione peroxidase family.</text>
</comment>
<keyword evidence="8" id="KW-1185">Reference proteome</keyword>
<evidence type="ECO:0000313" key="7">
    <source>
        <dbReference type="EMBL" id="WNQ11077.1"/>
    </source>
</evidence>
<dbReference type="KEGG" id="paun:MJA45_26330"/>
<keyword evidence="3 5" id="KW-0560">Oxidoreductase</keyword>
<dbReference type="CDD" id="cd00340">
    <property type="entry name" value="GSH_Peroxidase"/>
    <property type="match status" value="1"/>
</dbReference>
<dbReference type="Gene3D" id="3.40.30.10">
    <property type="entry name" value="Glutaredoxin"/>
    <property type="match status" value="1"/>
</dbReference>
<evidence type="ECO:0000256" key="4">
    <source>
        <dbReference type="PIRSR" id="PIRSR000303-1"/>
    </source>
</evidence>
<accession>A0AA96LC98</accession>
<dbReference type="GO" id="GO:0004601">
    <property type="term" value="F:peroxidase activity"/>
    <property type="evidence" value="ECO:0007669"/>
    <property type="project" value="UniProtKB-KW"/>
</dbReference>
<dbReference type="PROSITE" id="PS51355">
    <property type="entry name" value="GLUTATHIONE_PEROXID_3"/>
    <property type="match status" value="1"/>
</dbReference>
<dbReference type="InterPro" id="IPR013766">
    <property type="entry name" value="Thioredoxin_domain"/>
</dbReference>
<evidence type="ECO:0000256" key="3">
    <source>
        <dbReference type="ARBA" id="ARBA00023002"/>
    </source>
</evidence>
<dbReference type="FunFam" id="3.40.30.10:FF:000010">
    <property type="entry name" value="Glutathione peroxidase"/>
    <property type="match status" value="1"/>
</dbReference>
<name>A0AA96LC98_9BACL</name>
<dbReference type="AlphaFoldDB" id="A0AA96LC98"/>
<protein>
    <recommendedName>
        <fullName evidence="5">Glutathione peroxidase</fullName>
    </recommendedName>
</protein>
<dbReference type="RefSeq" id="WP_315604853.1">
    <property type="nucleotide sequence ID" value="NZ_CP130318.1"/>
</dbReference>